<accession>A0A7C1PG86</accession>
<evidence type="ECO:0000259" key="5">
    <source>
        <dbReference type="PROSITE" id="PS51891"/>
    </source>
</evidence>
<dbReference type="GO" id="GO:0016846">
    <property type="term" value="F:carbon-sulfur lyase activity"/>
    <property type="evidence" value="ECO:0007669"/>
    <property type="project" value="InterPro"/>
</dbReference>
<dbReference type="Gene3D" id="3.90.1590.10">
    <property type="entry name" value="glutathione-dependent formaldehyde- activating enzyme (gfa)"/>
    <property type="match status" value="1"/>
</dbReference>
<keyword evidence="3" id="KW-0862">Zinc</keyword>
<evidence type="ECO:0000256" key="3">
    <source>
        <dbReference type="ARBA" id="ARBA00022833"/>
    </source>
</evidence>
<dbReference type="EMBL" id="DSKI01000480">
    <property type="protein sequence ID" value="HEB43876.1"/>
    <property type="molecule type" value="Genomic_DNA"/>
</dbReference>
<evidence type="ECO:0000256" key="4">
    <source>
        <dbReference type="ARBA" id="ARBA00023239"/>
    </source>
</evidence>
<dbReference type="GO" id="GO:0046872">
    <property type="term" value="F:metal ion binding"/>
    <property type="evidence" value="ECO:0007669"/>
    <property type="project" value="UniProtKB-KW"/>
</dbReference>
<dbReference type="SUPFAM" id="SSF51316">
    <property type="entry name" value="Mss4-like"/>
    <property type="match status" value="1"/>
</dbReference>
<evidence type="ECO:0000313" key="6">
    <source>
        <dbReference type="EMBL" id="HEB43876.1"/>
    </source>
</evidence>
<evidence type="ECO:0000256" key="2">
    <source>
        <dbReference type="ARBA" id="ARBA00022723"/>
    </source>
</evidence>
<reference evidence="6" key="1">
    <citation type="journal article" date="2020" name="mSystems">
        <title>Genome- and Community-Level Interaction Insights into Carbon Utilization and Element Cycling Functions of Hydrothermarchaeota in Hydrothermal Sediment.</title>
        <authorList>
            <person name="Zhou Z."/>
            <person name="Liu Y."/>
            <person name="Xu W."/>
            <person name="Pan J."/>
            <person name="Luo Z.H."/>
            <person name="Li M."/>
        </authorList>
    </citation>
    <scope>NUCLEOTIDE SEQUENCE [LARGE SCALE GENOMIC DNA]</scope>
    <source>
        <strain evidence="6">SpSt-243</strain>
    </source>
</reference>
<comment type="caution">
    <text evidence="6">The sequence shown here is derived from an EMBL/GenBank/DDBJ whole genome shotgun (WGS) entry which is preliminary data.</text>
</comment>
<protein>
    <submittedName>
        <fullName evidence="6">GFA family protein</fullName>
    </submittedName>
</protein>
<dbReference type="InterPro" id="IPR006913">
    <property type="entry name" value="CENP-V/GFA"/>
</dbReference>
<comment type="similarity">
    <text evidence="1">Belongs to the Gfa family.</text>
</comment>
<dbReference type="Pfam" id="PF04828">
    <property type="entry name" value="GFA"/>
    <property type="match status" value="1"/>
</dbReference>
<dbReference type="PROSITE" id="PS51891">
    <property type="entry name" value="CENP_V_GFA"/>
    <property type="match status" value="1"/>
</dbReference>
<proteinExistence type="inferred from homology"/>
<gene>
    <name evidence="6" type="ORF">ENP70_09310</name>
</gene>
<feature type="domain" description="CENP-V/GFA" evidence="5">
    <location>
        <begin position="4"/>
        <end position="99"/>
    </location>
</feature>
<keyword evidence="4" id="KW-0456">Lyase</keyword>
<sequence length="129" mass="14750">MAILTGGCACGKVRFEAKGDPDRVGICHCLDCRKYHGALFYAAAIYADNQVEVTGEPQMYDGRCFCPTCGSRVFNRSDNEVELNLGSFDDTNLFQPSYELWTIRRERWLPEFPVEHRYERDRPGEGRGE</sequence>
<dbReference type="PANTHER" id="PTHR33337:SF40">
    <property type="entry name" value="CENP-V_GFA DOMAIN-CONTAINING PROTEIN-RELATED"/>
    <property type="match status" value="1"/>
</dbReference>
<dbReference type="PANTHER" id="PTHR33337">
    <property type="entry name" value="GFA DOMAIN-CONTAINING PROTEIN"/>
    <property type="match status" value="1"/>
</dbReference>
<evidence type="ECO:0000256" key="1">
    <source>
        <dbReference type="ARBA" id="ARBA00005495"/>
    </source>
</evidence>
<keyword evidence="2" id="KW-0479">Metal-binding</keyword>
<name>A0A7C1PG86_9HYPH</name>
<dbReference type="AlphaFoldDB" id="A0A7C1PG86"/>
<dbReference type="InterPro" id="IPR011057">
    <property type="entry name" value="Mss4-like_sf"/>
</dbReference>
<organism evidence="6">
    <name type="scientific">Agrobacterium albertimagni</name>
    <dbReference type="NCBI Taxonomy" id="147266"/>
    <lineage>
        <taxon>Bacteria</taxon>
        <taxon>Pseudomonadati</taxon>
        <taxon>Pseudomonadota</taxon>
        <taxon>Alphaproteobacteria</taxon>
        <taxon>Hyphomicrobiales</taxon>
        <taxon>Rhizobiaceae</taxon>
        <taxon>Rhizobium/Agrobacterium group</taxon>
        <taxon>Agrobacterium</taxon>
    </lineage>
</organism>